<dbReference type="STRING" id="34059.A9308_05840"/>
<keyword evidence="5 9" id="KW-0963">Cytoplasm</keyword>
<evidence type="ECO:0000256" key="3">
    <source>
        <dbReference type="ARBA" id="ARBA00004496"/>
    </source>
</evidence>
<dbReference type="PRINTS" id="PR00706">
    <property type="entry name" value="PYROGLUPTASE"/>
</dbReference>
<feature type="active site" evidence="9 11">
    <location>
        <position position="152"/>
    </location>
</feature>
<gene>
    <name evidence="9" type="primary">pcp</name>
    <name evidence="12" type="ORF">A9308_05840</name>
</gene>
<feature type="active site" evidence="9">
    <location>
        <position position="175"/>
    </location>
</feature>
<evidence type="ECO:0000256" key="11">
    <source>
        <dbReference type="PROSITE-ProRule" id="PRU10077"/>
    </source>
</evidence>
<proteinExistence type="inferred from homology"/>
<evidence type="ECO:0000256" key="9">
    <source>
        <dbReference type="HAMAP-Rule" id="MF_00417"/>
    </source>
</evidence>
<dbReference type="Proteomes" id="UP000092508">
    <property type="component" value="Unassembled WGS sequence"/>
</dbReference>
<dbReference type="EMBL" id="LZMZ01000013">
    <property type="protein sequence ID" value="OBX79093.1"/>
    <property type="molecule type" value="Genomic_DNA"/>
</dbReference>
<accession>A0A1B8QCP9</accession>
<dbReference type="InterPro" id="IPR000816">
    <property type="entry name" value="Peptidase_C15"/>
</dbReference>
<keyword evidence="6 9" id="KW-0645">Protease</keyword>
<comment type="caution">
    <text evidence="12">The sequence shown here is derived from an EMBL/GenBank/DDBJ whole genome shotgun (WGS) entry which is preliminary data.</text>
</comment>
<reference evidence="12 13" key="1">
    <citation type="submission" date="2016-06" db="EMBL/GenBank/DDBJ databases">
        <title>Draft genome of Moraxella atlantae CCUG 66109.</title>
        <authorList>
            <person name="Salva-Serra F."/>
            <person name="Engstrom-Jakobsson H."/>
            <person name="Thorell K."/>
            <person name="Gonzales-Siles L."/>
            <person name="Karlsson R."/>
            <person name="Boulund F."/>
            <person name="Engstrand L."/>
            <person name="Kristiansson E."/>
            <person name="Moore E."/>
        </authorList>
    </citation>
    <scope>NUCLEOTIDE SEQUENCE [LARGE SCALE GENOMIC DNA]</scope>
    <source>
        <strain evidence="12 13">CCUG 66109</strain>
    </source>
</reference>
<dbReference type="GO" id="GO:0005829">
    <property type="term" value="C:cytosol"/>
    <property type="evidence" value="ECO:0007669"/>
    <property type="project" value="InterPro"/>
</dbReference>
<comment type="catalytic activity">
    <reaction evidence="1 9 10">
        <text>Release of an N-terminal pyroglutamyl group from a polypeptide, the second amino acid generally not being Pro.</text>
        <dbReference type="EC" id="3.4.19.3"/>
    </reaction>
</comment>
<evidence type="ECO:0000256" key="8">
    <source>
        <dbReference type="ARBA" id="ARBA00022807"/>
    </source>
</evidence>
<sequence length="223" mass="23622">MSVLSPAQSDRMLLLTAFEPFDGEAVNPSWEVARTLDGEVIANMTVRAVCLPCVFGDSLTALAQAIDAYKPSIVISLGQAGGRCEITPERVAINLNDARIPDNAGNQPIDEPIDTDAPAAYFTTLPIKAMVQAMRAVGVPASVSYTAGTFVCNHVFYGLQHLAARCGIDKSGFVHIPYLPEQAAQHNGQPSLSADTLLIGLRAMLSAAITTDEDLKITGGKTH</sequence>
<dbReference type="PROSITE" id="PS01334">
    <property type="entry name" value="PYRASE_CYS"/>
    <property type="match status" value="1"/>
</dbReference>
<dbReference type="InterPro" id="IPR036440">
    <property type="entry name" value="Peptidase_C15-like_sf"/>
</dbReference>
<dbReference type="InterPro" id="IPR016125">
    <property type="entry name" value="Peptidase_C15-like"/>
</dbReference>
<dbReference type="InterPro" id="IPR033693">
    <property type="entry name" value="PGPEP1_Glu_AS"/>
</dbReference>
<evidence type="ECO:0000256" key="5">
    <source>
        <dbReference type="ARBA" id="ARBA00022490"/>
    </source>
</evidence>
<organism evidence="12 13">
    <name type="scientific">Faucicola atlantae</name>
    <dbReference type="NCBI Taxonomy" id="34059"/>
    <lineage>
        <taxon>Bacteria</taxon>
        <taxon>Pseudomonadati</taxon>
        <taxon>Pseudomonadota</taxon>
        <taxon>Gammaproteobacteria</taxon>
        <taxon>Moraxellales</taxon>
        <taxon>Moraxellaceae</taxon>
        <taxon>Faucicola</taxon>
    </lineage>
</organism>
<dbReference type="AlphaFoldDB" id="A0A1B8QCP9"/>
<dbReference type="PIRSF" id="PIRSF015592">
    <property type="entry name" value="Prld-crbxl_pptds"/>
    <property type="match status" value="1"/>
</dbReference>
<dbReference type="InterPro" id="IPR033694">
    <property type="entry name" value="PGPEP1_Cys_AS"/>
</dbReference>
<protein>
    <recommendedName>
        <fullName evidence="9">Pyrrolidone-carboxylate peptidase</fullName>
        <ecNumber evidence="9">3.4.19.3</ecNumber>
    </recommendedName>
    <alternativeName>
        <fullName evidence="9">5-oxoprolyl-peptidase</fullName>
    </alternativeName>
    <alternativeName>
        <fullName evidence="9">Pyroglutamyl-peptidase I</fullName>
        <shortName evidence="9">PGP-I</shortName>
        <shortName evidence="9">Pyrase</shortName>
    </alternativeName>
</protein>
<dbReference type="GO" id="GO:0016920">
    <property type="term" value="F:pyroglutamyl-peptidase activity"/>
    <property type="evidence" value="ECO:0007669"/>
    <property type="project" value="UniProtKB-UniRule"/>
</dbReference>
<evidence type="ECO:0000256" key="1">
    <source>
        <dbReference type="ARBA" id="ARBA00001770"/>
    </source>
</evidence>
<evidence type="ECO:0000256" key="10">
    <source>
        <dbReference type="PROSITE-ProRule" id="PRU10076"/>
    </source>
</evidence>
<dbReference type="NCBIfam" id="TIGR00504">
    <property type="entry name" value="pyro_pdase"/>
    <property type="match status" value="1"/>
</dbReference>
<evidence type="ECO:0000256" key="4">
    <source>
        <dbReference type="ARBA" id="ARBA00006641"/>
    </source>
</evidence>
<dbReference type="RefSeq" id="WP_067236395.1">
    <property type="nucleotide sequence ID" value="NZ_LZMZ01000013.1"/>
</dbReference>
<dbReference type="Pfam" id="PF01470">
    <property type="entry name" value="Peptidase_C15"/>
    <property type="match status" value="1"/>
</dbReference>
<dbReference type="NCBIfam" id="NF009676">
    <property type="entry name" value="PRK13197.1"/>
    <property type="match status" value="1"/>
</dbReference>
<dbReference type="CDD" id="cd00501">
    <property type="entry name" value="Peptidase_C15"/>
    <property type="match status" value="1"/>
</dbReference>
<dbReference type="InterPro" id="IPR029762">
    <property type="entry name" value="PGP-I_bact-type"/>
</dbReference>
<dbReference type="PANTHER" id="PTHR23402">
    <property type="entry name" value="PROTEASE FAMILY C15 PYROGLUTAMYL-PEPTIDASE I-RELATED"/>
    <property type="match status" value="1"/>
</dbReference>
<dbReference type="SUPFAM" id="SSF53182">
    <property type="entry name" value="Pyrrolidone carboxyl peptidase (pyroglutamate aminopeptidase)"/>
    <property type="match status" value="1"/>
</dbReference>
<keyword evidence="7 9" id="KW-0378">Hydrolase</keyword>
<comment type="similarity">
    <text evidence="4 9">Belongs to the peptidase C15 family.</text>
</comment>
<evidence type="ECO:0000256" key="7">
    <source>
        <dbReference type="ARBA" id="ARBA00022801"/>
    </source>
</evidence>
<dbReference type="GO" id="GO:0006508">
    <property type="term" value="P:proteolysis"/>
    <property type="evidence" value="ECO:0007669"/>
    <property type="project" value="UniProtKB-KW"/>
</dbReference>
<dbReference type="PROSITE" id="PS01333">
    <property type="entry name" value="PYRASE_GLU"/>
    <property type="match status" value="1"/>
</dbReference>
<evidence type="ECO:0000313" key="12">
    <source>
        <dbReference type="EMBL" id="OBX79093.1"/>
    </source>
</evidence>
<keyword evidence="8 9" id="KW-0788">Thiol protease</keyword>
<name>A0A1B8QCP9_9GAMM</name>
<evidence type="ECO:0000313" key="13">
    <source>
        <dbReference type="Proteomes" id="UP000092508"/>
    </source>
</evidence>
<comment type="subunit">
    <text evidence="9">Homotetramer.</text>
</comment>
<evidence type="ECO:0000256" key="2">
    <source>
        <dbReference type="ARBA" id="ARBA00002280"/>
    </source>
</evidence>
<dbReference type="EC" id="3.4.19.3" evidence="9"/>
<comment type="subcellular location">
    <subcellularLocation>
        <location evidence="3 9">Cytoplasm</location>
    </subcellularLocation>
</comment>
<dbReference type="PANTHER" id="PTHR23402:SF1">
    <property type="entry name" value="PYROGLUTAMYL-PEPTIDASE I"/>
    <property type="match status" value="1"/>
</dbReference>
<evidence type="ECO:0000256" key="6">
    <source>
        <dbReference type="ARBA" id="ARBA00022670"/>
    </source>
</evidence>
<dbReference type="Gene3D" id="3.40.630.20">
    <property type="entry name" value="Peptidase C15, pyroglutamyl peptidase I-like"/>
    <property type="match status" value="1"/>
</dbReference>
<dbReference type="HAMAP" id="MF_00417">
    <property type="entry name" value="Pyrrolid_peptidase"/>
    <property type="match status" value="1"/>
</dbReference>
<comment type="function">
    <text evidence="2 9">Removes 5-oxoproline from various penultimate amino acid residues except L-proline.</text>
</comment>
<feature type="active site" evidence="9 10">
    <location>
        <position position="89"/>
    </location>
</feature>
<dbReference type="FunFam" id="3.40.630.20:FF:000001">
    <property type="entry name" value="Pyrrolidone-carboxylate peptidase"/>
    <property type="match status" value="1"/>
</dbReference>